<dbReference type="EMBL" id="MT141533">
    <property type="protein sequence ID" value="QJA65185.1"/>
    <property type="molecule type" value="Genomic_DNA"/>
</dbReference>
<dbReference type="AlphaFoldDB" id="A0A6M3KSB5"/>
<gene>
    <name evidence="3" type="ORF">MM415A00216_0012</name>
    <name evidence="2" type="ORF">MM415B00427_0039</name>
</gene>
<reference evidence="3" key="1">
    <citation type="submission" date="2020-03" db="EMBL/GenBank/DDBJ databases">
        <title>The deep terrestrial virosphere.</title>
        <authorList>
            <person name="Holmfeldt K."/>
            <person name="Nilsson E."/>
            <person name="Simone D."/>
            <person name="Lopez-Fernandez M."/>
            <person name="Wu X."/>
            <person name="de Brujin I."/>
            <person name="Lundin D."/>
            <person name="Andersson A."/>
            <person name="Bertilsson S."/>
            <person name="Dopson M."/>
        </authorList>
    </citation>
    <scope>NUCLEOTIDE SEQUENCE</scope>
    <source>
        <strain evidence="3">MM415A00216</strain>
        <strain evidence="2">MM415B00427</strain>
    </source>
</reference>
<evidence type="ECO:0000313" key="3">
    <source>
        <dbReference type="EMBL" id="QJA84168.1"/>
    </source>
</evidence>
<keyword evidence="1" id="KW-0812">Transmembrane</keyword>
<keyword evidence="1" id="KW-0472">Membrane</keyword>
<sequence length="62" mass="7163">MLTQNEREWIGEQFNDLRKELVNVRIDIAQLKVKARVWGMLGGLIPVLAMMCLYILTTIMKG</sequence>
<feature type="transmembrane region" description="Helical" evidence="1">
    <location>
        <begin position="37"/>
        <end position="56"/>
    </location>
</feature>
<evidence type="ECO:0000313" key="2">
    <source>
        <dbReference type="EMBL" id="QJA65185.1"/>
    </source>
</evidence>
<dbReference type="EMBL" id="MT142525">
    <property type="protein sequence ID" value="QJA84168.1"/>
    <property type="molecule type" value="Genomic_DNA"/>
</dbReference>
<evidence type="ECO:0000256" key="1">
    <source>
        <dbReference type="SAM" id="Phobius"/>
    </source>
</evidence>
<protein>
    <submittedName>
        <fullName evidence="3">Uncharacterized protein</fullName>
    </submittedName>
</protein>
<keyword evidence="1" id="KW-1133">Transmembrane helix</keyword>
<accession>A0A6M3KSB5</accession>
<organism evidence="3">
    <name type="scientific">viral metagenome</name>
    <dbReference type="NCBI Taxonomy" id="1070528"/>
    <lineage>
        <taxon>unclassified sequences</taxon>
        <taxon>metagenomes</taxon>
        <taxon>organismal metagenomes</taxon>
    </lineage>
</organism>
<proteinExistence type="predicted"/>
<name>A0A6M3KSB5_9ZZZZ</name>